<gene>
    <name evidence="1" type="ordered locus">Plim_3368</name>
</gene>
<dbReference type="Proteomes" id="UP000002220">
    <property type="component" value="Chromosome"/>
</dbReference>
<name>D5SUC8_PLAL2</name>
<sequence>MSMHTHPCVVVTPTKVIATGWLGSNVLVCPQVMEL</sequence>
<reference evidence="1 2" key="1">
    <citation type="journal article" date="2010" name="Stand. Genomic Sci.">
        <title>Complete genome sequence of Planctomyces limnophilus type strain (Mu 290).</title>
        <authorList>
            <person name="Labutti K."/>
            <person name="Sikorski J."/>
            <person name="Schneider S."/>
            <person name="Nolan M."/>
            <person name="Lucas S."/>
            <person name="Glavina Del Rio T."/>
            <person name="Tice H."/>
            <person name="Cheng J.F."/>
            <person name="Goodwin L."/>
            <person name="Pitluck S."/>
            <person name="Liolios K."/>
            <person name="Ivanova N."/>
            <person name="Mavromatis K."/>
            <person name="Mikhailova N."/>
            <person name="Pati A."/>
            <person name="Chen A."/>
            <person name="Palaniappan K."/>
            <person name="Land M."/>
            <person name="Hauser L."/>
            <person name="Chang Y.J."/>
            <person name="Jeffries C.D."/>
            <person name="Tindall B.J."/>
            <person name="Rohde M."/>
            <person name="Goker M."/>
            <person name="Woyke T."/>
            <person name="Bristow J."/>
            <person name="Eisen J.A."/>
            <person name="Markowitz V."/>
            <person name="Hugenholtz P."/>
            <person name="Kyrpides N.C."/>
            <person name="Klenk H.P."/>
            <person name="Lapidus A."/>
        </authorList>
    </citation>
    <scope>NUCLEOTIDE SEQUENCE [LARGE SCALE GENOMIC DNA]</scope>
    <source>
        <strain evidence="2">ATCC 43296 / DSM 3776 / IFAM 1008 / 290</strain>
    </source>
</reference>
<dbReference type="AlphaFoldDB" id="D5SUC8"/>
<evidence type="ECO:0000313" key="2">
    <source>
        <dbReference type="Proteomes" id="UP000002220"/>
    </source>
</evidence>
<proteinExistence type="predicted"/>
<dbReference type="HOGENOM" id="CLU_3366463_0_0_0"/>
<protein>
    <submittedName>
        <fullName evidence="1">Uncharacterized protein</fullName>
    </submittedName>
</protein>
<dbReference type="EMBL" id="CP001744">
    <property type="protein sequence ID" value="ADG69181.1"/>
    <property type="molecule type" value="Genomic_DNA"/>
</dbReference>
<accession>D5SUC8</accession>
<evidence type="ECO:0000313" key="1">
    <source>
        <dbReference type="EMBL" id="ADG69181.1"/>
    </source>
</evidence>
<organism evidence="1 2">
    <name type="scientific">Planctopirus limnophila (strain ATCC 43296 / DSM 3776 / IFAM 1008 / Mu 290)</name>
    <name type="common">Planctomyces limnophilus</name>
    <dbReference type="NCBI Taxonomy" id="521674"/>
    <lineage>
        <taxon>Bacteria</taxon>
        <taxon>Pseudomonadati</taxon>
        <taxon>Planctomycetota</taxon>
        <taxon>Planctomycetia</taxon>
        <taxon>Planctomycetales</taxon>
        <taxon>Planctomycetaceae</taxon>
        <taxon>Planctopirus</taxon>
    </lineage>
</organism>
<dbReference type="KEGG" id="plm:Plim_3368"/>
<keyword evidence="2" id="KW-1185">Reference proteome</keyword>